<sequence length="88" mass="9498">MSMSVKFDLLSGMENGTTLCKTCGTLPLHMNSFSAPSQTSHTPCDVHIRVCMGLNITEFSMARSDTTEPQTGAGVAGRWRRFLVGSLS</sequence>
<evidence type="ECO:0000313" key="2">
    <source>
        <dbReference type="Proteomes" id="UP001174909"/>
    </source>
</evidence>
<accession>A0AA35WP50</accession>
<name>A0AA35WP50_GEOBA</name>
<reference evidence="1" key="1">
    <citation type="submission" date="2023-03" db="EMBL/GenBank/DDBJ databases">
        <authorList>
            <person name="Steffen K."/>
            <person name="Cardenas P."/>
        </authorList>
    </citation>
    <scope>NUCLEOTIDE SEQUENCE</scope>
</reference>
<proteinExistence type="predicted"/>
<organism evidence="1 2">
    <name type="scientific">Geodia barretti</name>
    <name type="common">Barrett's horny sponge</name>
    <dbReference type="NCBI Taxonomy" id="519541"/>
    <lineage>
        <taxon>Eukaryota</taxon>
        <taxon>Metazoa</taxon>
        <taxon>Porifera</taxon>
        <taxon>Demospongiae</taxon>
        <taxon>Heteroscleromorpha</taxon>
        <taxon>Tetractinellida</taxon>
        <taxon>Astrophorina</taxon>
        <taxon>Geodiidae</taxon>
        <taxon>Geodia</taxon>
    </lineage>
</organism>
<dbReference type="EMBL" id="CASHTH010001873">
    <property type="protein sequence ID" value="CAI8021162.1"/>
    <property type="molecule type" value="Genomic_DNA"/>
</dbReference>
<keyword evidence="2" id="KW-1185">Reference proteome</keyword>
<protein>
    <submittedName>
        <fullName evidence="1">Uncharacterized protein</fullName>
    </submittedName>
</protein>
<dbReference type="Proteomes" id="UP001174909">
    <property type="component" value="Unassembled WGS sequence"/>
</dbReference>
<dbReference type="AlphaFoldDB" id="A0AA35WP50"/>
<evidence type="ECO:0000313" key="1">
    <source>
        <dbReference type="EMBL" id="CAI8021162.1"/>
    </source>
</evidence>
<gene>
    <name evidence="1" type="ORF">GBAR_LOCUS12586</name>
</gene>
<comment type="caution">
    <text evidence="1">The sequence shown here is derived from an EMBL/GenBank/DDBJ whole genome shotgun (WGS) entry which is preliminary data.</text>
</comment>